<dbReference type="PANTHER" id="PTHR31240">
    <property type="entry name" value="MATERNAL EFFECT EMBRYO ARREST 18"/>
    <property type="match status" value="1"/>
</dbReference>
<feature type="compositionally biased region" description="Acidic residues" evidence="1">
    <location>
        <begin position="302"/>
        <end position="319"/>
    </location>
</feature>
<gene>
    <name evidence="2" type="ORF">RDB_LOCUS112768</name>
</gene>
<accession>A0A8H3I2F3</accession>
<dbReference type="GO" id="GO:0043743">
    <property type="term" value="F:LPPG:FO 2-phospho-L-lactate transferase activity"/>
    <property type="evidence" value="ECO:0007669"/>
    <property type="project" value="InterPro"/>
</dbReference>
<name>A0A8H3I2F3_9AGAM</name>
<dbReference type="Proteomes" id="UP000663827">
    <property type="component" value="Unassembled WGS sequence"/>
</dbReference>
<feature type="compositionally biased region" description="Low complexity" evidence="1">
    <location>
        <begin position="13"/>
        <end position="29"/>
    </location>
</feature>
<dbReference type="EMBL" id="CAJNJQ010002477">
    <property type="protein sequence ID" value="CAE7176909.1"/>
    <property type="molecule type" value="Genomic_DNA"/>
</dbReference>
<organism evidence="2 3">
    <name type="scientific">Rhizoctonia solani</name>
    <dbReference type="NCBI Taxonomy" id="456999"/>
    <lineage>
        <taxon>Eukaryota</taxon>
        <taxon>Fungi</taxon>
        <taxon>Dikarya</taxon>
        <taxon>Basidiomycota</taxon>
        <taxon>Agaricomycotina</taxon>
        <taxon>Agaricomycetes</taxon>
        <taxon>Cantharellales</taxon>
        <taxon>Ceratobasidiaceae</taxon>
        <taxon>Rhizoctonia</taxon>
    </lineage>
</organism>
<dbReference type="Pfam" id="PF01933">
    <property type="entry name" value="CofD"/>
    <property type="match status" value="1"/>
</dbReference>
<feature type="compositionally biased region" description="Polar residues" evidence="1">
    <location>
        <begin position="51"/>
        <end position="70"/>
    </location>
</feature>
<dbReference type="AlphaFoldDB" id="A0A8H3I2F3"/>
<dbReference type="PANTHER" id="PTHR31240:SF0">
    <property type="entry name" value="MATERNAL EFFECT EMBRYO ARREST 18"/>
    <property type="match status" value="1"/>
</dbReference>
<dbReference type="SUPFAM" id="SSF142338">
    <property type="entry name" value="CofD-like"/>
    <property type="match status" value="1"/>
</dbReference>
<dbReference type="InterPro" id="IPR038136">
    <property type="entry name" value="CofD-like_dom_sf"/>
</dbReference>
<reference evidence="2" key="1">
    <citation type="submission" date="2021-01" db="EMBL/GenBank/DDBJ databases">
        <authorList>
            <person name="Kaushik A."/>
        </authorList>
    </citation>
    <scope>NUCLEOTIDE SEQUENCE</scope>
    <source>
        <strain evidence="2">AG5</strain>
    </source>
</reference>
<evidence type="ECO:0000313" key="3">
    <source>
        <dbReference type="Proteomes" id="UP000663827"/>
    </source>
</evidence>
<feature type="region of interest" description="Disordered" evidence="1">
    <location>
        <begin position="1"/>
        <end position="30"/>
    </location>
</feature>
<sequence>MSLHPPSSMRIKTGSTTRPTLSRRSSLGSDIFGPLSRRNAQSIDFLDVGSRTPQRSAGTPASTIAPSSIDLNPPSRPEDIDLGSFIVISGGTGCNAICDAFGKDASYVLPVSDNGGSSSEIIRVLGGPSIGDIRSRLIRLIPPGPPPAAAIRNLFSYRFPSECSESEARELWRGIVEGKSRLWAGIPPDRKETIRGFLVYFESELLKRAHKNFGFRNGSLGNYFLAAAQGFFRSLPSAIFLFSSITHSQAHVLPVLVTSHFVTIAAELTNKRTIVGQCEISHPVPSTKPSALAGTTTPQSEQEPETTEEDDEDDEDEDGGGVADTSRLNAMFSKPSEGEGSAAYAKLEARINRGSLLLELIEVSNVNIGVFYINAYGQEIFPSPNPDFIENLGKRKTLVYSCGSLWTSIIPCLALRGVASAIAKSASIQAKVLLLNGQNDRETEGYTAEDYVNAIVRVLNRHDRLSHKALKGTQTPDFLIRDYPVSAFVTHVVYLRGSSIKVDQGRLAVAGVPRSPKLASLVQSYTITLKHADPTGNLYSLLAKAMRRMVNLRSLSFEVPGNKSWILRGCTADIHWFKTSLEFDNGLASWLTTKPRIHDLILTRAKTFSMQPPHLPNLSVVFGTPTTVLSAVSGRPITSVCFGLSGPVMLDLSNLSKSTVCVDHLGVAFDPIPSWEELNCIDFVYRCSVYVPRVQKLSFFATRSGFSPTFYRIVAPLLSRFTALKYLQFVLSESGNTSPIDRVTQLELLQDFHYHNPELRTVTFPGNLTWNIE</sequence>
<feature type="region of interest" description="Disordered" evidence="1">
    <location>
        <begin position="49"/>
        <end position="73"/>
    </location>
</feature>
<evidence type="ECO:0000313" key="2">
    <source>
        <dbReference type="EMBL" id="CAE7176909.1"/>
    </source>
</evidence>
<proteinExistence type="predicted"/>
<dbReference type="Gene3D" id="3.40.50.10680">
    <property type="entry name" value="CofD-like domains"/>
    <property type="match status" value="1"/>
</dbReference>
<evidence type="ECO:0000256" key="1">
    <source>
        <dbReference type="SAM" id="MobiDB-lite"/>
    </source>
</evidence>
<feature type="region of interest" description="Disordered" evidence="1">
    <location>
        <begin position="281"/>
        <end position="337"/>
    </location>
</feature>
<protein>
    <submittedName>
        <fullName evidence="2">Uncharacterized protein</fullName>
    </submittedName>
</protein>
<comment type="caution">
    <text evidence="2">The sequence shown here is derived from an EMBL/GenBank/DDBJ whole genome shotgun (WGS) entry which is preliminary data.</text>
</comment>
<dbReference type="InterPro" id="IPR002882">
    <property type="entry name" value="CofD"/>
</dbReference>